<organism evidence="2 3">
    <name type="scientific">Dokdonella fugitiva</name>
    <dbReference type="NCBI Taxonomy" id="328517"/>
    <lineage>
        <taxon>Bacteria</taxon>
        <taxon>Pseudomonadati</taxon>
        <taxon>Pseudomonadota</taxon>
        <taxon>Gammaproteobacteria</taxon>
        <taxon>Lysobacterales</taxon>
        <taxon>Rhodanobacteraceae</taxon>
        <taxon>Dokdonella</taxon>
    </lineage>
</organism>
<dbReference type="Gene3D" id="2.80.10.50">
    <property type="match status" value="2"/>
</dbReference>
<name>A0A4R2I8H1_9GAMM</name>
<dbReference type="RefSeq" id="WP_158287401.1">
    <property type="nucleotide sequence ID" value="NZ_SLWQ01000004.1"/>
</dbReference>
<dbReference type="Proteomes" id="UP000294862">
    <property type="component" value="Unassembled WGS sequence"/>
</dbReference>
<reference evidence="2 3" key="1">
    <citation type="journal article" date="2015" name="Stand. Genomic Sci.">
        <title>Genomic Encyclopedia of Bacterial and Archaeal Type Strains, Phase III: the genomes of soil and plant-associated and newly described type strains.</title>
        <authorList>
            <person name="Whitman W.B."/>
            <person name="Woyke T."/>
            <person name="Klenk H.P."/>
            <person name="Zhou Y."/>
            <person name="Lilburn T.G."/>
            <person name="Beck B.J."/>
            <person name="De Vos P."/>
            <person name="Vandamme P."/>
            <person name="Eisen J.A."/>
            <person name="Garrity G."/>
            <person name="Hugenholtz P."/>
            <person name="Kyrpides N.C."/>
        </authorList>
    </citation>
    <scope>NUCLEOTIDE SEQUENCE [LARGE SCALE GENOMIC DNA]</scope>
    <source>
        <strain evidence="2 3">A3</strain>
    </source>
</reference>
<evidence type="ECO:0000313" key="3">
    <source>
        <dbReference type="Proteomes" id="UP000294862"/>
    </source>
</evidence>
<dbReference type="OrthoDB" id="9805017at2"/>
<feature type="signal peptide" evidence="1">
    <location>
        <begin position="1"/>
        <end position="21"/>
    </location>
</feature>
<protein>
    <submittedName>
        <fullName evidence="2">Putative delta-60 repeat protein</fullName>
    </submittedName>
</protein>
<keyword evidence="3" id="KW-1185">Reference proteome</keyword>
<dbReference type="EMBL" id="SLWQ01000004">
    <property type="protein sequence ID" value="TCO40663.1"/>
    <property type="molecule type" value="Genomic_DNA"/>
</dbReference>
<accession>A0A4R2I8H1</accession>
<evidence type="ECO:0000313" key="2">
    <source>
        <dbReference type="EMBL" id="TCO40663.1"/>
    </source>
</evidence>
<comment type="caution">
    <text evidence="2">The sequence shown here is derived from an EMBL/GenBank/DDBJ whole genome shotgun (WGS) entry which is preliminary data.</text>
</comment>
<dbReference type="NCBIfam" id="TIGR02608">
    <property type="entry name" value="delta_60_rpt"/>
    <property type="match status" value="3"/>
</dbReference>
<feature type="chain" id="PRO_5020220719" evidence="1">
    <location>
        <begin position="22"/>
        <end position="453"/>
    </location>
</feature>
<sequence length="453" mass="46898">MRTSPLFALPLVLAATTGARAQALDGQLDSSFGSAGQRTVSFDAGNTDKDYARAIVVDAQGRSYLVGDVDSTTGSKIGIARLLANGQVDYDYGSEGLGKVVAPPGQASISVTSAVLDAQGYLLVAGSKQVSGADTSLLVCRFDPAGEPANFVGGQSACAYPDFNIGGFKTDVANSILVQPDGKIVLAGYASTDTGTTLAVVRLLADGTPDAGFGNGGKTTYTGAPFVSFDAVRIRRNPDGSFVTAGSAYDADAAHFGVIVHIGADGVVDTTFSAGHGYARSPSVKSEYTDVAWNAQWQQYVAIGNRMAPSSRGFTRCLLAGGGGVTCPHGIAPGYEYALSYSVTFSALLPQADGRWLVAGSHVPTQNAPSDLFVARLDPSLELDALEFAAPAGRAAHDFGSFGQQDFGHALAFQGGRLLVAGATLYEMNTNDYDFAVAAFTLDRIFQSGMEKP</sequence>
<dbReference type="Pfam" id="PF17164">
    <property type="entry name" value="DUF5122"/>
    <property type="match status" value="2"/>
</dbReference>
<dbReference type="InterPro" id="IPR013431">
    <property type="entry name" value="Delta_60_rpt"/>
</dbReference>
<gene>
    <name evidence="2" type="ORF">EV148_10424</name>
</gene>
<keyword evidence="1" id="KW-0732">Signal</keyword>
<evidence type="ECO:0000256" key="1">
    <source>
        <dbReference type="SAM" id="SignalP"/>
    </source>
</evidence>
<dbReference type="AlphaFoldDB" id="A0A4R2I8H1"/>
<proteinExistence type="predicted"/>